<keyword evidence="2 7" id="KW-0349">Heme</keyword>
<comment type="caution">
    <text evidence="8">The sequence shown here is derived from an EMBL/GenBank/DDBJ whole genome shotgun (WGS) entry which is preliminary data.</text>
</comment>
<evidence type="ECO:0000256" key="3">
    <source>
        <dbReference type="ARBA" id="ARBA00022723"/>
    </source>
</evidence>
<dbReference type="FunFam" id="1.10.630.10:FF:000018">
    <property type="entry name" value="Cytochrome P450 monooxygenase"/>
    <property type="match status" value="1"/>
</dbReference>
<dbReference type="GO" id="GO:0016705">
    <property type="term" value="F:oxidoreductase activity, acting on paired donors, with incorporation or reduction of molecular oxygen"/>
    <property type="evidence" value="ECO:0007669"/>
    <property type="project" value="InterPro"/>
</dbReference>
<dbReference type="PANTHER" id="PTHR46696">
    <property type="entry name" value="P450, PUTATIVE (EUROFUNG)-RELATED"/>
    <property type="match status" value="1"/>
</dbReference>
<dbReference type="Gene3D" id="1.10.630.10">
    <property type="entry name" value="Cytochrome P450"/>
    <property type="match status" value="1"/>
</dbReference>
<dbReference type="GO" id="GO:0005506">
    <property type="term" value="F:iron ion binding"/>
    <property type="evidence" value="ECO:0007669"/>
    <property type="project" value="InterPro"/>
</dbReference>
<evidence type="ECO:0000256" key="1">
    <source>
        <dbReference type="ARBA" id="ARBA00010617"/>
    </source>
</evidence>
<proteinExistence type="inferred from homology"/>
<accession>A0A4Z0CAN4</accession>
<dbReference type="OrthoDB" id="4168525at2"/>
<dbReference type="GO" id="GO:0004497">
    <property type="term" value="F:monooxygenase activity"/>
    <property type="evidence" value="ECO:0007669"/>
    <property type="project" value="UniProtKB-KW"/>
</dbReference>
<dbReference type="InterPro" id="IPR001128">
    <property type="entry name" value="Cyt_P450"/>
</dbReference>
<evidence type="ECO:0000313" key="9">
    <source>
        <dbReference type="Proteomes" id="UP000298180"/>
    </source>
</evidence>
<evidence type="ECO:0000313" key="8">
    <source>
        <dbReference type="EMBL" id="TFZ07478.1"/>
    </source>
</evidence>
<keyword evidence="3 7" id="KW-0479">Metal-binding</keyword>
<evidence type="ECO:0000256" key="4">
    <source>
        <dbReference type="ARBA" id="ARBA00023002"/>
    </source>
</evidence>
<dbReference type="InterPro" id="IPR017972">
    <property type="entry name" value="Cyt_P450_CS"/>
</dbReference>
<dbReference type="GO" id="GO:0020037">
    <property type="term" value="F:heme binding"/>
    <property type="evidence" value="ECO:0007669"/>
    <property type="project" value="InterPro"/>
</dbReference>
<gene>
    <name evidence="8" type="ORF">EZ313_04020</name>
</gene>
<evidence type="ECO:0000256" key="5">
    <source>
        <dbReference type="ARBA" id="ARBA00023004"/>
    </source>
</evidence>
<evidence type="ECO:0000256" key="2">
    <source>
        <dbReference type="ARBA" id="ARBA00022617"/>
    </source>
</evidence>
<dbReference type="Proteomes" id="UP000298180">
    <property type="component" value="Unassembled WGS sequence"/>
</dbReference>
<dbReference type="EMBL" id="SMLM01000001">
    <property type="protein sequence ID" value="TFZ07478.1"/>
    <property type="molecule type" value="Genomic_DNA"/>
</dbReference>
<sequence>MSPERAREIAGSFDLRALPADFYANPFPVYSALREHEPVRRMPDGSWFITRYADLVAVYRDAHAFSSDKKVEFTPKYGAGSPLLAHHTTSLVFNDPPLHTRVRKLIMGALTRRAIAEMEPGLVKLVDGLLDGIEAKQGGDLIEDFAAAIPVEIIGNLLGVPHEDRGPLRGWSLTILGALEPKLTPEQEALGNRSVSEFLEYLRVLVADRRKHPGDPEHDVLTRLIQGEQGGEQLSEHELLQNCIFILNAGHETTTNLIGNALVALQEWPAQKEQLLRAIGGSPDWDALEPVMTAAVDEFLRFESSNQLGNRRALKTVEVGGVRLEEGALVTLCIGAANRDPAQFERPDELQLSRANNRHLAFGFGIHQCAGLSLARLEGRVAIGRFLARFPGYRLTAPPVRGGRARFRGFLHAPFAVA</sequence>
<dbReference type="PRINTS" id="PR00385">
    <property type="entry name" value="P450"/>
</dbReference>
<keyword evidence="5 7" id="KW-0408">Iron</keyword>
<dbReference type="InterPro" id="IPR036396">
    <property type="entry name" value="Cyt_P450_sf"/>
</dbReference>
<comment type="similarity">
    <text evidence="1 7">Belongs to the cytochrome P450 family.</text>
</comment>
<dbReference type="InterPro" id="IPR002397">
    <property type="entry name" value="Cyt_P450_B"/>
</dbReference>
<dbReference type="CDD" id="cd20625">
    <property type="entry name" value="CYP164-like"/>
    <property type="match status" value="1"/>
</dbReference>
<dbReference type="SUPFAM" id="SSF48264">
    <property type="entry name" value="Cytochrome P450"/>
    <property type="match status" value="1"/>
</dbReference>
<dbReference type="PRINTS" id="PR00359">
    <property type="entry name" value="BP450"/>
</dbReference>
<dbReference type="Pfam" id="PF00067">
    <property type="entry name" value="p450"/>
    <property type="match status" value="1"/>
</dbReference>
<name>A0A4Z0CAN4_9BURK</name>
<dbReference type="PANTHER" id="PTHR46696:SF1">
    <property type="entry name" value="CYTOCHROME P450 YJIB-RELATED"/>
    <property type="match status" value="1"/>
</dbReference>
<dbReference type="AlphaFoldDB" id="A0A4Z0CAN4"/>
<keyword evidence="9" id="KW-1185">Reference proteome</keyword>
<evidence type="ECO:0000256" key="6">
    <source>
        <dbReference type="ARBA" id="ARBA00023033"/>
    </source>
</evidence>
<keyword evidence="4 7" id="KW-0560">Oxidoreductase</keyword>
<reference evidence="8 9" key="1">
    <citation type="submission" date="2019-03" db="EMBL/GenBank/DDBJ databases">
        <title>Ramlibacter henchirensis DSM 14656, whole genome shotgun sequence.</title>
        <authorList>
            <person name="Zhang X."/>
            <person name="Feng G."/>
            <person name="Zhu H."/>
        </authorList>
    </citation>
    <scope>NUCLEOTIDE SEQUENCE [LARGE SCALE GENOMIC DNA]</scope>
    <source>
        <strain evidence="8 9">DSM 14656</strain>
    </source>
</reference>
<dbReference type="PROSITE" id="PS00086">
    <property type="entry name" value="CYTOCHROME_P450"/>
    <property type="match status" value="1"/>
</dbReference>
<keyword evidence="6 7" id="KW-0503">Monooxygenase</keyword>
<organism evidence="8 9">
    <name type="scientific">Ramlibacter henchirensis</name>
    <dbReference type="NCBI Taxonomy" id="204072"/>
    <lineage>
        <taxon>Bacteria</taxon>
        <taxon>Pseudomonadati</taxon>
        <taxon>Pseudomonadota</taxon>
        <taxon>Betaproteobacteria</taxon>
        <taxon>Burkholderiales</taxon>
        <taxon>Comamonadaceae</taxon>
        <taxon>Ramlibacter</taxon>
    </lineage>
</organism>
<evidence type="ECO:0000256" key="7">
    <source>
        <dbReference type="RuleBase" id="RU000461"/>
    </source>
</evidence>
<protein>
    <submittedName>
        <fullName evidence="8">Cytochrome P450</fullName>
    </submittedName>
</protein>